<evidence type="ECO:0000256" key="1">
    <source>
        <dbReference type="SAM" id="MobiDB-lite"/>
    </source>
</evidence>
<proteinExistence type="predicted"/>
<dbReference type="PANTHER" id="PTHR47481:SF41">
    <property type="entry name" value="COPIA-LIKE POLYPROTEIN_RETROTRANSPOSON"/>
    <property type="match status" value="1"/>
</dbReference>
<protein>
    <submittedName>
        <fullName evidence="3">Uncharacterized protein LOC108808393</fullName>
    </submittedName>
</protein>
<gene>
    <name evidence="3" type="primary">LOC108808393</name>
</gene>
<dbReference type="Pfam" id="PF14223">
    <property type="entry name" value="Retrotran_gag_2"/>
    <property type="match status" value="1"/>
</dbReference>
<dbReference type="AlphaFoldDB" id="A0A6J0JK94"/>
<feature type="compositionally biased region" description="Polar residues" evidence="1">
    <location>
        <begin position="208"/>
        <end position="226"/>
    </location>
</feature>
<dbReference type="PANTHER" id="PTHR47481">
    <property type="match status" value="1"/>
</dbReference>
<dbReference type="KEGG" id="rsz:108808393"/>
<keyword evidence="2" id="KW-1185">Reference proteome</keyword>
<sequence length="306" mass="34921">MAAAPAQLERAYGVTNIKHHIPVIFDLDDGNYDAWRELFLTHCQSFDASGHLDGTLLPTNANDVTWKKRDGLVKLWIYGTLSKDLFKSTFKTGGTSREIWLRLENFFRNNKEARAIQLDHKLRNTEIGALSIHSYCQELKSIADLLDNVDAAVSERTLVTYLLNRLNDKYDNINNVIMHRQPFPSFEEARSMLILEEERLGRGRKPNPTHTDSASSPKALAATTTSEDQKPVVSKNHQQQRFNQNRGHRGRGGQRGRGILQNNWPRPLGLNFYSQVTRKQDYLVLVHNVNNRGSLLMVEIRSSSNQ</sequence>
<evidence type="ECO:0000313" key="2">
    <source>
        <dbReference type="Proteomes" id="UP000504610"/>
    </source>
</evidence>
<feature type="region of interest" description="Disordered" evidence="1">
    <location>
        <begin position="199"/>
        <end position="262"/>
    </location>
</feature>
<dbReference type="Proteomes" id="UP000504610">
    <property type="component" value="Chromosome 6"/>
</dbReference>
<name>A0A6J0JK94_RAPSA</name>
<dbReference type="OrthoDB" id="1675099at2759"/>
<reference evidence="3" key="2">
    <citation type="submission" date="2025-08" db="UniProtKB">
        <authorList>
            <consortium name="RefSeq"/>
        </authorList>
    </citation>
    <scope>IDENTIFICATION</scope>
    <source>
        <tissue evidence="3">Leaf</tissue>
    </source>
</reference>
<dbReference type="GeneID" id="108808393"/>
<organism evidence="2 3">
    <name type="scientific">Raphanus sativus</name>
    <name type="common">Radish</name>
    <name type="synonym">Raphanus raphanistrum var. sativus</name>
    <dbReference type="NCBI Taxonomy" id="3726"/>
    <lineage>
        <taxon>Eukaryota</taxon>
        <taxon>Viridiplantae</taxon>
        <taxon>Streptophyta</taxon>
        <taxon>Embryophyta</taxon>
        <taxon>Tracheophyta</taxon>
        <taxon>Spermatophyta</taxon>
        <taxon>Magnoliopsida</taxon>
        <taxon>eudicotyledons</taxon>
        <taxon>Gunneridae</taxon>
        <taxon>Pentapetalae</taxon>
        <taxon>rosids</taxon>
        <taxon>malvids</taxon>
        <taxon>Brassicales</taxon>
        <taxon>Brassicaceae</taxon>
        <taxon>Brassiceae</taxon>
        <taxon>Raphanus</taxon>
    </lineage>
</organism>
<dbReference type="RefSeq" id="XP_018436053.1">
    <property type="nucleotide sequence ID" value="XM_018580551.1"/>
</dbReference>
<feature type="compositionally biased region" description="Low complexity" evidence="1">
    <location>
        <begin position="236"/>
        <end position="245"/>
    </location>
</feature>
<accession>A0A6J0JK94</accession>
<reference evidence="2" key="1">
    <citation type="journal article" date="2019" name="Database">
        <title>The radish genome database (RadishGD): an integrated information resource for radish genomics.</title>
        <authorList>
            <person name="Yu H.J."/>
            <person name="Baek S."/>
            <person name="Lee Y.J."/>
            <person name="Cho A."/>
            <person name="Mun J.H."/>
        </authorList>
    </citation>
    <scope>NUCLEOTIDE SEQUENCE [LARGE SCALE GENOMIC DNA]</scope>
    <source>
        <strain evidence="2">cv. WK10039</strain>
    </source>
</reference>
<evidence type="ECO:0000313" key="3">
    <source>
        <dbReference type="RefSeq" id="XP_018436053.1"/>
    </source>
</evidence>